<reference evidence="3" key="2">
    <citation type="submission" date="2021-04" db="EMBL/GenBank/DDBJ databases">
        <authorList>
            <person name="Gilroy R."/>
        </authorList>
    </citation>
    <scope>NUCLEOTIDE SEQUENCE</scope>
    <source>
        <strain evidence="3">Gambia15-2214</strain>
    </source>
</reference>
<proteinExistence type="predicted"/>
<comment type="caution">
    <text evidence="3">The sequence shown here is derived from an EMBL/GenBank/DDBJ whole genome shotgun (WGS) entry which is preliminary data.</text>
</comment>
<keyword evidence="1" id="KW-0680">Restriction system</keyword>
<dbReference type="InterPro" id="IPR052021">
    <property type="entry name" value="Type-I_RS_S_subunit"/>
</dbReference>
<dbReference type="PANTHER" id="PTHR30408">
    <property type="entry name" value="TYPE-1 RESTRICTION ENZYME ECOKI SPECIFICITY PROTEIN"/>
    <property type="match status" value="1"/>
</dbReference>
<reference evidence="3" key="1">
    <citation type="journal article" date="2021" name="PeerJ">
        <title>Extensive microbial diversity within the chicken gut microbiome revealed by metagenomics and culture.</title>
        <authorList>
            <person name="Gilroy R."/>
            <person name="Ravi A."/>
            <person name="Getino M."/>
            <person name="Pursley I."/>
            <person name="Horton D.L."/>
            <person name="Alikhan N.F."/>
            <person name="Baker D."/>
            <person name="Gharbi K."/>
            <person name="Hall N."/>
            <person name="Watson M."/>
            <person name="Adriaenssens E.M."/>
            <person name="Foster-Nyarko E."/>
            <person name="Jarju S."/>
            <person name="Secka A."/>
            <person name="Antonio M."/>
            <person name="Oren A."/>
            <person name="Chaudhuri R.R."/>
            <person name="La Ragione R."/>
            <person name="Hildebrand F."/>
            <person name="Pallen M.J."/>
        </authorList>
    </citation>
    <scope>NUCLEOTIDE SEQUENCE</scope>
    <source>
        <strain evidence="3">Gambia15-2214</strain>
    </source>
</reference>
<keyword evidence="2" id="KW-0238">DNA-binding</keyword>
<organism evidence="3 4">
    <name type="scientific">Candidatus Treponema excrementipullorum</name>
    <dbReference type="NCBI Taxonomy" id="2838768"/>
    <lineage>
        <taxon>Bacteria</taxon>
        <taxon>Pseudomonadati</taxon>
        <taxon>Spirochaetota</taxon>
        <taxon>Spirochaetia</taxon>
        <taxon>Spirochaetales</taxon>
        <taxon>Treponemataceae</taxon>
        <taxon>Treponema</taxon>
    </lineage>
</organism>
<dbReference type="Gene3D" id="3.90.220.20">
    <property type="entry name" value="DNA methylase specificity domains"/>
    <property type="match status" value="1"/>
</dbReference>
<dbReference type="Proteomes" id="UP000823914">
    <property type="component" value="Unassembled WGS sequence"/>
</dbReference>
<evidence type="ECO:0000256" key="2">
    <source>
        <dbReference type="ARBA" id="ARBA00023125"/>
    </source>
</evidence>
<dbReference type="GO" id="GO:0009307">
    <property type="term" value="P:DNA restriction-modification system"/>
    <property type="evidence" value="ECO:0007669"/>
    <property type="project" value="UniProtKB-KW"/>
</dbReference>
<dbReference type="EMBL" id="JAHLFV010000247">
    <property type="protein sequence ID" value="MBU3851058.1"/>
    <property type="molecule type" value="Genomic_DNA"/>
</dbReference>
<evidence type="ECO:0008006" key="5">
    <source>
        <dbReference type="Google" id="ProtNLM"/>
    </source>
</evidence>
<dbReference type="SUPFAM" id="SSF116734">
    <property type="entry name" value="DNA methylase specificity domain"/>
    <property type="match status" value="1"/>
</dbReference>
<evidence type="ECO:0000256" key="1">
    <source>
        <dbReference type="ARBA" id="ARBA00022747"/>
    </source>
</evidence>
<dbReference type="InterPro" id="IPR044946">
    <property type="entry name" value="Restrct_endonuc_typeI_TRD_sf"/>
</dbReference>
<dbReference type="AlphaFoldDB" id="A0A9E2P1G0"/>
<gene>
    <name evidence="3" type="ORF">IAA16_10860</name>
</gene>
<evidence type="ECO:0000313" key="3">
    <source>
        <dbReference type="EMBL" id="MBU3851058.1"/>
    </source>
</evidence>
<evidence type="ECO:0000313" key="4">
    <source>
        <dbReference type="Proteomes" id="UP000823914"/>
    </source>
</evidence>
<accession>A0A9E2P1G0</accession>
<protein>
    <recommendedName>
        <fullName evidence="5">Type I restriction modification DNA specificity domain-containing protein</fullName>
    </recommendedName>
</protein>
<sequence length="215" mass="24593">MGIFTEIPLKDLADIGRGAVTKPADIQERTATELTPIRYLTVSDIQDNYILPTLRCLKNIEEREIKYCLKENDIVVAKMGQPKIGLVGDIGENKIILSQNLYVLRPDMAKINPVYLRAFFESPLGMERLAKAYVKSTIPTLPIRNLECLAVPVPTPETELSEEEKMMASLELQNSFAELYKKSETKEFEYKDLAEQEKERRVTLFEEFMNNSARN</sequence>
<dbReference type="GO" id="GO:0003677">
    <property type="term" value="F:DNA binding"/>
    <property type="evidence" value="ECO:0007669"/>
    <property type="project" value="UniProtKB-KW"/>
</dbReference>
<name>A0A9E2P1G0_9SPIR</name>
<dbReference type="PANTHER" id="PTHR30408:SF13">
    <property type="entry name" value="TYPE I RESTRICTION ENZYME HINDI SPECIFICITY SUBUNIT"/>
    <property type="match status" value="1"/>
</dbReference>